<evidence type="ECO:0000256" key="5">
    <source>
        <dbReference type="SAM" id="Coils"/>
    </source>
</evidence>
<sequence length="297" mass="33592">MDSKQIQYILKVAECQNITRAAEQLHVSQPALSHFISKAEEELGAKIFNRGTTPLTLTQAGEHYVKTARMMMALEENLKQEIDDLNNSRDGEIRLGLSDMRATSLLPFALPEFRRLYPNVTIKTVESGSRTVEDNVRNGVVDLGIIPLYDYGEDLCARVLYDEELLLVSSEDLPCERGNVRPWVDIEEVTGRDFALLTGDNRLRRAVDAVFLEHGVKPRTVMESRNNMTVYMLATSGMALAIVPETVVRMMNPVRIPRIYSIGKSGFHWNIGAIRREDAVLSGAQEQLIRLLRNRYL</sequence>
<dbReference type="PROSITE" id="PS50931">
    <property type="entry name" value="HTH_LYSR"/>
    <property type="match status" value="1"/>
</dbReference>
<proteinExistence type="inferred from homology"/>
<dbReference type="GO" id="GO:0005829">
    <property type="term" value="C:cytosol"/>
    <property type="evidence" value="ECO:0007669"/>
    <property type="project" value="TreeGrafter"/>
</dbReference>
<accession>A0A413FJI5</accession>
<dbReference type="RefSeq" id="WP_007713802.1">
    <property type="nucleotide sequence ID" value="NZ_BAABXR010000002.1"/>
</dbReference>
<evidence type="ECO:0000256" key="3">
    <source>
        <dbReference type="ARBA" id="ARBA00023125"/>
    </source>
</evidence>
<dbReference type="InterPro" id="IPR036390">
    <property type="entry name" value="WH_DNA-bd_sf"/>
</dbReference>
<dbReference type="GO" id="GO:0003677">
    <property type="term" value="F:DNA binding"/>
    <property type="evidence" value="ECO:0007669"/>
    <property type="project" value="UniProtKB-KW"/>
</dbReference>
<keyword evidence="4" id="KW-0804">Transcription</keyword>
<dbReference type="GO" id="GO:0003700">
    <property type="term" value="F:DNA-binding transcription factor activity"/>
    <property type="evidence" value="ECO:0007669"/>
    <property type="project" value="InterPro"/>
</dbReference>
<dbReference type="EMBL" id="QSBM01000002">
    <property type="protein sequence ID" value="RGX32009.1"/>
    <property type="molecule type" value="Genomic_DNA"/>
</dbReference>
<dbReference type="InterPro" id="IPR050950">
    <property type="entry name" value="HTH-type_LysR_regulators"/>
</dbReference>
<evidence type="ECO:0000256" key="1">
    <source>
        <dbReference type="ARBA" id="ARBA00009437"/>
    </source>
</evidence>
<dbReference type="InterPro" id="IPR036388">
    <property type="entry name" value="WH-like_DNA-bd_sf"/>
</dbReference>
<keyword evidence="5" id="KW-0175">Coiled coil</keyword>
<feature type="coiled-coil region" evidence="5">
    <location>
        <begin position="68"/>
        <end position="95"/>
    </location>
</feature>
<dbReference type="CDD" id="cd05466">
    <property type="entry name" value="PBP2_LTTR_substrate"/>
    <property type="match status" value="1"/>
</dbReference>
<organism evidence="7 8">
    <name type="scientific">Enterocloster asparagiformis</name>
    <dbReference type="NCBI Taxonomy" id="333367"/>
    <lineage>
        <taxon>Bacteria</taxon>
        <taxon>Bacillati</taxon>
        <taxon>Bacillota</taxon>
        <taxon>Clostridia</taxon>
        <taxon>Lachnospirales</taxon>
        <taxon>Lachnospiraceae</taxon>
        <taxon>Enterocloster</taxon>
    </lineage>
</organism>
<evidence type="ECO:0000313" key="7">
    <source>
        <dbReference type="EMBL" id="RGX32009.1"/>
    </source>
</evidence>
<keyword evidence="3" id="KW-0238">DNA-binding</keyword>
<evidence type="ECO:0000259" key="6">
    <source>
        <dbReference type="PROSITE" id="PS50931"/>
    </source>
</evidence>
<dbReference type="InterPro" id="IPR005119">
    <property type="entry name" value="LysR_subst-bd"/>
</dbReference>
<dbReference type="SUPFAM" id="SSF53850">
    <property type="entry name" value="Periplasmic binding protein-like II"/>
    <property type="match status" value="1"/>
</dbReference>
<comment type="caution">
    <text evidence="7">The sequence shown here is derived from an EMBL/GenBank/DDBJ whole genome shotgun (WGS) entry which is preliminary data.</text>
</comment>
<name>A0A413FJI5_9FIRM</name>
<dbReference type="InterPro" id="IPR000847">
    <property type="entry name" value="LysR_HTH_N"/>
</dbReference>
<reference evidence="7 8" key="1">
    <citation type="submission" date="2018-08" db="EMBL/GenBank/DDBJ databases">
        <title>A genome reference for cultivated species of the human gut microbiota.</title>
        <authorList>
            <person name="Zou Y."/>
            <person name="Xue W."/>
            <person name="Luo G."/>
        </authorList>
    </citation>
    <scope>NUCLEOTIDE SEQUENCE [LARGE SCALE GENOMIC DNA]</scope>
    <source>
        <strain evidence="7 8">AF04-15</strain>
    </source>
</reference>
<feature type="domain" description="HTH lysR-type" evidence="6">
    <location>
        <begin position="1"/>
        <end position="58"/>
    </location>
</feature>
<evidence type="ECO:0000313" key="8">
    <source>
        <dbReference type="Proteomes" id="UP000283880"/>
    </source>
</evidence>
<dbReference type="Pfam" id="PF03466">
    <property type="entry name" value="LysR_substrate"/>
    <property type="match status" value="1"/>
</dbReference>
<dbReference type="Gene3D" id="3.40.190.290">
    <property type="match status" value="1"/>
</dbReference>
<comment type="similarity">
    <text evidence="1">Belongs to the LysR transcriptional regulatory family.</text>
</comment>
<dbReference type="PRINTS" id="PR00039">
    <property type="entry name" value="HTHLYSR"/>
</dbReference>
<dbReference type="AlphaFoldDB" id="A0A413FJI5"/>
<dbReference type="Pfam" id="PF00126">
    <property type="entry name" value="HTH_1"/>
    <property type="match status" value="1"/>
</dbReference>
<dbReference type="SUPFAM" id="SSF46785">
    <property type="entry name" value="Winged helix' DNA-binding domain"/>
    <property type="match status" value="1"/>
</dbReference>
<dbReference type="FunFam" id="1.10.10.10:FF:000001">
    <property type="entry name" value="LysR family transcriptional regulator"/>
    <property type="match status" value="1"/>
</dbReference>
<dbReference type="Proteomes" id="UP000283880">
    <property type="component" value="Unassembled WGS sequence"/>
</dbReference>
<dbReference type="OrthoDB" id="108771at2"/>
<gene>
    <name evidence="7" type="ORF">DWV29_04245</name>
</gene>
<dbReference type="Gene3D" id="1.10.10.10">
    <property type="entry name" value="Winged helix-like DNA-binding domain superfamily/Winged helix DNA-binding domain"/>
    <property type="match status" value="1"/>
</dbReference>
<evidence type="ECO:0000256" key="4">
    <source>
        <dbReference type="ARBA" id="ARBA00023163"/>
    </source>
</evidence>
<evidence type="ECO:0000256" key="2">
    <source>
        <dbReference type="ARBA" id="ARBA00023015"/>
    </source>
</evidence>
<dbReference type="PANTHER" id="PTHR30419">
    <property type="entry name" value="HTH-TYPE TRANSCRIPTIONAL REGULATOR YBHD"/>
    <property type="match status" value="1"/>
</dbReference>
<protein>
    <submittedName>
        <fullName evidence="7">LysR family transcriptional regulator</fullName>
    </submittedName>
</protein>
<keyword evidence="2" id="KW-0805">Transcription regulation</keyword>